<proteinExistence type="predicted"/>
<dbReference type="GeneID" id="109718506"/>
<evidence type="ECO:0000313" key="2">
    <source>
        <dbReference type="Proteomes" id="UP000092600"/>
    </source>
</evidence>
<keyword evidence="3" id="KW-1185">Reference proteome</keyword>
<reference evidence="1 2" key="1">
    <citation type="journal article" date="2016" name="DNA Res.">
        <title>The draft genome of MD-2 pineapple using hybrid error correction of long reads.</title>
        <authorList>
            <person name="Redwan R.M."/>
            <person name="Saidin A."/>
            <person name="Kumar S.V."/>
        </authorList>
    </citation>
    <scope>NUCLEOTIDE SEQUENCE [LARGE SCALE GENOMIC DNA]</scope>
    <source>
        <strain evidence="2">cv. MD2</strain>
        <tissue evidence="1">Leaf</tissue>
    </source>
</reference>
<dbReference type="Proteomes" id="UP000092600">
    <property type="component" value="Unassembled WGS sequence"/>
</dbReference>
<dbReference type="EMBL" id="LSRQ01003843">
    <property type="protein sequence ID" value="OAY70603.1"/>
    <property type="molecule type" value="Genomic_DNA"/>
</dbReference>
<dbReference type="Proteomes" id="UP000515123">
    <property type="component" value="Linkage group 1"/>
</dbReference>
<dbReference type="RefSeq" id="XP_020100351.1">
    <property type="nucleotide sequence ID" value="XM_020244762.1"/>
</dbReference>
<evidence type="ECO:0000313" key="1">
    <source>
        <dbReference type="EMBL" id="OAY70603.1"/>
    </source>
</evidence>
<dbReference type="PANTHER" id="PTHR35106:SF5">
    <property type="entry name" value="CARBOXYPEPTIDASE"/>
    <property type="match status" value="1"/>
</dbReference>
<dbReference type="PANTHER" id="PTHR35106">
    <property type="entry name" value="BNAA07G25190D PROTEIN"/>
    <property type="match status" value="1"/>
</dbReference>
<accession>A0A199V0T7</accession>
<gene>
    <name evidence="4" type="primary">LOC109718506</name>
    <name evidence="1" type="ORF">ACMD2_13994</name>
</gene>
<evidence type="ECO:0000313" key="3">
    <source>
        <dbReference type="Proteomes" id="UP000515123"/>
    </source>
</evidence>
<evidence type="ECO:0000313" key="4">
    <source>
        <dbReference type="RefSeq" id="XP_020100351.1"/>
    </source>
</evidence>
<dbReference type="Gramene" id="Aco006717.1.mrna1">
    <property type="protein sequence ID" value="Aco006717.1.mrna1"/>
    <property type="gene ID" value="Aco006717.1.path1"/>
</dbReference>
<protein>
    <submittedName>
        <fullName evidence="4">Uncharacterized protein LOC109718506</fullName>
    </submittedName>
</protein>
<dbReference type="OrthoDB" id="4768527at2759"/>
<organism evidence="1 2">
    <name type="scientific">Ananas comosus</name>
    <name type="common">Pineapple</name>
    <name type="synonym">Ananas ananas</name>
    <dbReference type="NCBI Taxonomy" id="4615"/>
    <lineage>
        <taxon>Eukaryota</taxon>
        <taxon>Viridiplantae</taxon>
        <taxon>Streptophyta</taxon>
        <taxon>Embryophyta</taxon>
        <taxon>Tracheophyta</taxon>
        <taxon>Spermatophyta</taxon>
        <taxon>Magnoliopsida</taxon>
        <taxon>Liliopsida</taxon>
        <taxon>Poales</taxon>
        <taxon>Bromeliaceae</taxon>
        <taxon>Bromelioideae</taxon>
        <taxon>Ananas</taxon>
    </lineage>
</organism>
<reference evidence="4" key="2">
    <citation type="submission" date="2025-04" db="UniProtKB">
        <authorList>
            <consortium name="RefSeq"/>
        </authorList>
    </citation>
    <scope>IDENTIFICATION</scope>
    <source>
        <tissue evidence="4">Leaf</tissue>
    </source>
</reference>
<dbReference type="AlphaFoldDB" id="A0A199V0T7"/>
<name>A0A199V0T7_ANACO</name>
<sequence length="127" mass="13833">MGVEVVCRWPIQAAPVRPAGAVRPGREIGRRGWIGGRSCAVRCSGAVLRTCKNCKAQFDPALNHPSACRFHTAHFGGETKRKFESVYKGGTMNTPDSGQVFQYWHCCGSEDPFDPGCTAAPHCSYDD</sequence>